<dbReference type="RefSeq" id="WP_063776190.1">
    <property type="nucleotide sequence ID" value="NZ_QVFV01000002.1"/>
</dbReference>
<accession>A0A4Q7ED89</accession>
<proteinExistence type="predicted"/>
<evidence type="ECO:0000313" key="2">
    <source>
        <dbReference type="Proteomes" id="UP000292459"/>
    </source>
</evidence>
<sequence>MTIQQVHYENLLAASSAYDGAIALLKQHRPYLEVIPSMRRPKESVVTMPLPVIKVRSSVEPTGHAGMHLNAGESVLLPCDVALLMCDPEWKIKTGVEILLFIHRPNEDFSDLLMRWRQTQILLDRGYEWLLPARYQHLVSDEANTIRPLFIVFPHSPERISRGLKGAGLPAITYVNTVTDEPLETTPATPLNEEELDVEAAQTFDFADLDDIGNSEMTSE</sequence>
<dbReference type="Proteomes" id="UP000292459">
    <property type="component" value="Unassembled WGS sequence"/>
</dbReference>
<dbReference type="AlphaFoldDB" id="A0A4Q7ED89"/>
<organism evidence="1 2">
    <name type="scientific">Leptolyngbya iicbica LK</name>
    <dbReference type="NCBI Taxonomy" id="2294035"/>
    <lineage>
        <taxon>Bacteria</taxon>
        <taxon>Bacillati</taxon>
        <taxon>Cyanobacteriota</taxon>
        <taxon>Cyanophyceae</taxon>
        <taxon>Leptolyngbyales</taxon>
        <taxon>Leptolyngbyaceae</taxon>
        <taxon>Leptolyngbya group</taxon>
        <taxon>Leptolyngbya</taxon>
        <taxon>Leptolyngbya iicbica</taxon>
    </lineage>
</organism>
<keyword evidence="2" id="KW-1185">Reference proteome</keyword>
<name>A0A4Q7ED89_9CYAN</name>
<protein>
    <submittedName>
        <fullName evidence="1">Uncharacterized protein</fullName>
    </submittedName>
</protein>
<comment type="caution">
    <text evidence="1">The sequence shown here is derived from an EMBL/GenBank/DDBJ whole genome shotgun (WGS) entry which is preliminary data.</text>
</comment>
<dbReference type="OrthoDB" id="467906at2"/>
<evidence type="ECO:0000313" key="1">
    <source>
        <dbReference type="EMBL" id="RZM79195.1"/>
    </source>
</evidence>
<dbReference type="EMBL" id="QVFV01000002">
    <property type="protein sequence ID" value="RZM79195.1"/>
    <property type="molecule type" value="Genomic_DNA"/>
</dbReference>
<reference evidence="1 2" key="1">
    <citation type="submission" date="2018-11" db="EMBL/GenBank/DDBJ databases">
        <title>Whole genome sequencing of an environmental sample.</title>
        <authorList>
            <person name="Sarangi A.N."/>
            <person name="Singh D."/>
            <person name="Tripathy S."/>
        </authorList>
    </citation>
    <scope>NUCLEOTIDE SEQUENCE [LARGE SCALE GENOMIC DNA]</scope>
    <source>
        <strain evidence="1 2">Lakshadweep</strain>
    </source>
</reference>
<gene>
    <name evidence="1" type="ORF">DYY88_10585</name>
</gene>